<sequence>MDKYEVTEIIAVVGMESVRAVYRHGVLVPEKRLDLKEGEEVIIVLKKPGRIDRYFGIFKKEDVEEVIEEIENEGVL</sequence>
<dbReference type="KEGG" id="tcq:TIRI35C_0303"/>
<dbReference type="Proteomes" id="UP000516304">
    <property type="component" value="Chromosome TIRI35C"/>
</dbReference>
<evidence type="ECO:0000256" key="1">
    <source>
        <dbReference type="ARBA" id="ARBA00006615"/>
    </source>
</evidence>
<dbReference type="SUPFAM" id="SSF141694">
    <property type="entry name" value="AF2212/PG0164-like"/>
    <property type="match status" value="1"/>
</dbReference>
<accession>A0A7G2D750</accession>
<organism evidence="4 5">
    <name type="scientific">Thermococcus camini</name>
    <dbReference type="NCBI Taxonomy" id="2016373"/>
    <lineage>
        <taxon>Archaea</taxon>
        <taxon>Methanobacteriati</taxon>
        <taxon>Methanobacteriota</taxon>
        <taxon>Thermococci</taxon>
        <taxon>Thermococcales</taxon>
        <taxon>Thermococcaceae</taxon>
        <taxon>Thermococcus</taxon>
    </lineage>
</organism>
<protein>
    <recommendedName>
        <fullName evidence="3">Antitoxin</fullName>
    </recommendedName>
</protein>
<evidence type="ECO:0000256" key="3">
    <source>
        <dbReference type="RuleBase" id="RU368051"/>
    </source>
</evidence>
<evidence type="ECO:0000313" key="4">
    <source>
        <dbReference type="EMBL" id="CAD5243457.1"/>
    </source>
</evidence>
<dbReference type="Gene3D" id="4.10.1150.10">
    <property type="entry name" value="AF2212/PG0164-like"/>
    <property type="match status" value="1"/>
</dbReference>
<keyword evidence="5" id="KW-1185">Reference proteome</keyword>
<proteinExistence type="inferred from homology"/>
<comment type="function">
    <text evidence="3">Antitoxin component of a type II toxin-antitoxin (TA) system.</text>
</comment>
<gene>
    <name evidence="4" type="ORF">TIRI35C_0303</name>
</gene>
<dbReference type="RefSeq" id="WP_246454644.1">
    <property type="nucleotide sequence ID" value="NZ_LR881183.1"/>
</dbReference>
<dbReference type="GeneID" id="58918035"/>
<evidence type="ECO:0000256" key="2">
    <source>
        <dbReference type="ARBA" id="ARBA00022649"/>
    </source>
</evidence>
<evidence type="ECO:0000313" key="5">
    <source>
        <dbReference type="Proteomes" id="UP000516304"/>
    </source>
</evidence>
<comment type="similarity">
    <text evidence="1 3">Belongs to the UPF0165 family.</text>
</comment>
<reference evidence="4 5" key="1">
    <citation type="submission" date="2020-09" db="EMBL/GenBank/DDBJ databases">
        <authorList>
            <person name="Courtine D."/>
        </authorList>
    </citation>
    <scope>NUCLEOTIDE SEQUENCE [LARGE SCALE GENOMIC DNA]</scope>
    <source>
        <strain evidence="4 5">IRI35c</strain>
    </source>
</reference>
<dbReference type="Pfam" id="PF01954">
    <property type="entry name" value="AF2212-like"/>
    <property type="match status" value="1"/>
</dbReference>
<keyword evidence="2 3" id="KW-1277">Toxin-antitoxin system</keyword>
<dbReference type="InterPro" id="IPR008203">
    <property type="entry name" value="AF2212-like"/>
</dbReference>
<dbReference type="EMBL" id="LR881183">
    <property type="protein sequence ID" value="CAD5243457.1"/>
    <property type="molecule type" value="Genomic_DNA"/>
</dbReference>
<dbReference type="AlphaFoldDB" id="A0A7G2D750"/>
<name>A0A7G2D750_9EURY</name>
<dbReference type="InterPro" id="IPR024069">
    <property type="entry name" value="AF2212-like_dom_sf"/>
</dbReference>